<reference evidence="10" key="1">
    <citation type="submission" date="2020-09" db="EMBL/GenBank/DDBJ databases">
        <title>A novel bacterium of genus Paenibacillus, isolated from South China Sea.</title>
        <authorList>
            <person name="Huang H."/>
            <person name="Mo K."/>
            <person name="Hu Y."/>
        </authorList>
    </citation>
    <scope>NUCLEOTIDE SEQUENCE</scope>
    <source>
        <strain evidence="10">IB182496</strain>
    </source>
</reference>
<dbReference type="GO" id="GO:0030395">
    <property type="term" value="F:lactose binding"/>
    <property type="evidence" value="ECO:0007669"/>
    <property type="project" value="TreeGrafter"/>
</dbReference>
<organism evidence="10 11">
    <name type="scientific">Paenibacillus sabuli</name>
    <dbReference type="NCBI Taxonomy" id="2772509"/>
    <lineage>
        <taxon>Bacteria</taxon>
        <taxon>Bacillati</taxon>
        <taxon>Bacillota</taxon>
        <taxon>Bacilli</taxon>
        <taxon>Bacillales</taxon>
        <taxon>Paenibacillaceae</taxon>
        <taxon>Paenibacillus</taxon>
    </lineage>
</organism>
<dbReference type="GO" id="GO:0015528">
    <property type="term" value="F:lactose:proton symporter activity"/>
    <property type="evidence" value="ECO:0007669"/>
    <property type="project" value="TreeGrafter"/>
</dbReference>
<evidence type="ECO:0000259" key="9">
    <source>
        <dbReference type="Pfam" id="PF12832"/>
    </source>
</evidence>
<feature type="transmembrane region" description="Helical" evidence="8">
    <location>
        <begin position="316"/>
        <end position="337"/>
    </location>
</feature>
<evidence type="ECO:0000256" key="7">
    <source>
        <dbReference type="ARBA" id="ARBA00023136"/>
    </source>
</evidence>
<dbReference type="PANTHER" id="PTHR23522">
    <property type="entry name" value="BLL5896 PROTEIN"/>
    <property type="match status" value="1"/>
</dbReference>
<feature type="transmembrane region" description="Helical" evidence="8">
    <location>
        <begin position="182"/>
        <end position="204"/>
    </location>
</feature>
<keyword evidence="5 8" id="KW-0812">Transmembrane</keyword>
<dbReference type="PANTHER" id="PTHR23522:SF10">
    <property type="entry name" value="3-PHENYLPROPIONIC ACID TRANSPORTER-RELATED"/>
    <property type="match status" value="1"/>
</dbReference>
<keyword evidence="7 8" id="KW-0472">Membrane</keyword>
<name>A0A927BZS8_9BACL</name>
<dbReference type="Proteomes" id="UP000621560">
    <property type="component" value="Unassembled WGS sequence"/>
</dbReference>
<dbReference type="InterPro" id="IPR026032">
    <property type="entry name" value="HcaT-like"/>
</dbReference>
<sequence length="381" mass="42271">MYGSWSLLNPFLPLYFQNIGFSNIQIGLLMTIGPIVSLLANPFWGYWSDRSQNTRLILLIMLSGNFVASQLYFQMGTFATVLSFMLLFFFFQTSLNPLTNSLILQAIRGTSYSFGTYRLWGSLGFAVMVLAASPLIAWAGVENLGYLYGFFVLVALMIGVRLPKAKRSGPSRRISGKGMLQLALQPTFAVFLVLSALLSIPNYMNMSFISVYITDLGGSEVSVGWSWFLAAIIEVPIFVMLDRYLRTTARTMFGLMVLVSGLFVLRWLLMALSTEPIHIILIQLLHSVTFGVTFYTSTQLCNYLVPEQYRTSGQAIYGLVWMGGGGIVGGLLGGWLFETHGPSMLYLSGVFMSIAGMAGFGGLWLRYRRLGEDAPEEVQAE</sequence>
<feature type="transmembrane region" description="Helical" evidence="8">
    <location>
        <begin position="224"/>
        <end position="241"/>
    </location>
</feature>
<feature type="transmembrane region" description="Helical" evidence="8">
    <location>
        <begin position="56"/>
        <end position="73"/>
    </location>
</feature>
<evidence type="ECO:0000256" key="1">
    <source>
        <dbReference type="ARBA" id="ARBA00004429"/>
    </source>
</evidence>
<dbReference type="SUPFAM" id="SSF103473">
    <property type="entry name" value="MFS general substrate transporter"/>
    <property type="match status" value="1"/>
</dbReference>
<feature type="transmembrane region" description="Helical" evidence="8">
    <location>
        <begin position="277"/>
        <end position="295"/>
    </location>
</feature>
<dbReference type="InterPro" id="IPR024989">
    <property type="entry name" value="MFS_assoc_dom"/>
</dbReference>
<evidence type="ECO:0000256" key="3">
    <source>
        <dbReference type="ARBA" id="ARBA00022475"/>
    </source>
</evidence>
<feature type="transmembrane region" description="Helical" evidence="8">
    <location>
        <begin position="145"/>
        <end position="162"/>
    </location>
</feature>
<feature type="transmembrane region" description="Helical" evidence="8">
    <location>
        <begin position="20"/>
        <end position="44"/>
    </location>
</feature>
<evidence type="ECO:0000256" key="8">
    <source>
        <dbReference type="SAM" id="Phobius"/>
    </source>
</evidence>
<dbReference type="Gene3D" id="1.20.1250.20">
    <property type="entry name" value="MFS general substrate transporter like domains"/>
    <property type="match status" value="2"/>
</dbReference>
<keyword evidence="2" id="KW-0813">Transport</keyword>
<evidence type="ECO:0000256" key="4">
    <source>
        <dbReference type="ARBA" id="ARBA00022519"/>
    </source>
</evidence>
<dbReference type="GO" id="GO:0005886">
    <property type="term" value="C:plasma membrane"/>
    <property type="evidence" value="ECO:0007669"/>
    <property type="project" value="UniProtKB-SubCell"/>
</dbReference>
<dbReference type="AlphaFoldDB" id="A0A927BZS8"/>
<accession>A0A927BZS8</accession>
<evidence type="ECO:0000313" key="11">
    <source>
        <dbReference type="Proteomes" id="UP000621560"/>
    </source>
</evidence>
<evidence type="ECO:0000256" key="6">
    <source>
        <dbReference type="ARBA" id="ARBA00022989"/>
    </source>
</evidence>
<evidence type="ECO:0000313" key="10">
    <source>
        <dbReference type="EMBL" id="MBD2848509.1"/>
    </source>
</evidence>
<comment type="subcellular location">
    <subcellularLocation>
        <location evidence="1">Cell inner membrane</location>
        <topology evidence="1">Multi-pass membrane protein</topology>
    </subcellularLocation>
</comment>
<gene>
    <name evidence="10" type="ORF">IDH44_25295</name>
</gene>
<dbReference type="EMBL" id="JACXIZ010000071">
    <property type="protein sequence ID" value="MBD2848509.1"/>
    <property type="molecule type" value="Genomic_DNA"/>
</dbReference>
<keyword evidence="6 8" id="KW-1133">Transmembrane helix</keyword>
<protein>
    <submittedName>
        <fullName evidence="10">MFS transporter</fullName>
    </submittedName>
</protein>
<keyword evidence="4" id="KW-0997">Cell inner membrane</keyword>
<keyword evidence="11" id="KW-1185">Reference proteome</keyword>
<feature type="transmembrane region" description="Helical" evidence="8">
    <location>
        <begin position="253"/>
        <end position="271"/>
    </location>
</feature>
<evidence type="ECO:0000256" key="2">
    <source>
        <dbReference type="ARBA" id="ARBA00022448"/>
    </source>
</evidence>
<feature type="domain" description="Major facilitator superfamily associated" evidence="9">
    <location>
        <begin position="1"/>
        <end position="346"/>
    </location>
</feature>
<proteinExistence type="predicted"/>
<dbReference type="PIRSF" id="PIRSF004925">
    <property type="entry name" value="HcaT"/>
    <property type="match status" value="1"/>
</dbReference>
<evidence type="ECO:0000256" key="5">
    <source>
        <dbReference type="ARBA" id="ARBA00022692"/>
    </source>
</evidence>
<comment type="caution">
    <text evidence="10">The sequence shown here is derived from an EMBL/GenBank/DDBJ whole genome shotgun (WGS) entry which is preliminary data.</text>
</comment>
<dbReference type="InterPro" id="IPR036259">
    <property type="entry name" value="MFS_trans_sf"/>
</dbReference>
<keyword evidence="3" id="KW-1003">Cell membrane</keyword>
<feature type="transmembrane region" description="Helical" evidence="8">
    <location>
        <begin position="343"/>
        <end position="365"/>
    </location>
</feature>
<dbReference type="Pfam" id="PF12832">
    <property type="entry name" value="MFS_1_like"/>
    <property type="match status" value="1"/>
</dbReference>
<feature type="transmembrane region" description="Helical" evidence="8">
    <location>
        <begin position="79"/>
        <end position="98"/>
    </location>
</feature>
<feature type="transmembrane region" description="Helical" evidence="8">
    <location>
        <begin position="119"/>
        <end position="139"/>
    </location>
</feature>